<gene>
    <name evidence="2" type="ORF">ERS007657_02585</name>
    <name evidence="3" type="ORF">ERS007661_01459</name>
    <name evidence="4" type="ORF">ERS007739_00409</name>
</gene>
<evidence type="ECO:0000256" key="1">
    <source>
        <dbReference type="SAM" id="MobiDB-lite"/>
    </source>
</evidence>
<reference evidence="5 6" key="1">
    <citation type="submission" date="2015-03" db="EMBL/GenBank/DDBJ databases">
        <authorList>
            <consortium name="Pathogen Informatics"/>
        </authorList>
    </citation>
    <scope>NUCLEOTIDE SEQUENCE [LARGE SCALE GENOMIC DNA]</scope>
    <source>
        <strain evidence="2 7">C09601061</strain>
        <strain evidence="3 6">D00501624</strain>
        <strain evidence="5">N09902308</strain>
    </source>
</reference>
<dbReference type="Proteomes" id="UP000046680">
    <property type="component" value="Unassembled WGS sequence"/>
</dbReference>
<reference evidence="4" key="2">
    <citation type="submission" date="2015-03" db="EMBL/GenBank/DDBJ databases">
        <authorList>
            <consortium name="Pathogen Informatics"/>
            <person name="Murphy D."/>
        </authorList>
    </citation>
    <scope>NUCLEOTIDE SEQUENCE</scope>
    <source>
        <strain evidence="4">N09902308</strain>
    </source>
</reference>
<dbReference type="Proteomes" id="UP000039021">
    <property type="component" value="Unassembled WGS sequence"/>
</dbReference>
<organism evidence="3 6">
    <name type="scientific">Mycobacterium tuberculosis</name>
    <dbReference type="NCBI Taxonomy" id="1773"/>
    <lineage>
        <taxon>Bacteria</taxon>
        <taxon>Bacillati</taxon>
        <taxon>Actinomycetota</taxon>
        <taxon>Actinomycetes</taxon>
        <taxon>Mycobacteriales</taxon>
        <taxon>Mycobacteriaceae</taxon>
        <taxon>Mycobacterium</taxon>
        <taxon>Mycobacterium tuberculosis complex</taxon>
    </lineage>
</organism>
<dbReference type="EMBL" id="CQQC01000407">
    <property type="protein sequence ID" value="CNU98348.1"/>
    <property type="molecule type" value="Genomic_DNA"/>
</dbReference>
<evidence type="ECO:0000313" key="6">
    <source>
        <dbReference type="Proteomes" id="UP000039217"/>
    </source>
</evidence>
<proteinExistence type="predicted"/>
<feature type="region of interest" description="Disordered" evidence="1">
    <location>
        <begin position="27"/>
        <end position="50"/>
    </location>
</feature>
<protein>
    <submittedName>
        <fullName evidence="3">Uncharacterized protein</fullName>
    </submittedName>
</protein>
<evidence type="ECO:0000313" key="2">
    <source>
        <dbReference type="EMBL" id="CFR87317.1"/>
    </source>
</evidence>
<evidence type="ECO:0000313" key="4">
    <source>
        <dbReference type="EMBL" id="COW96073.1"/>
    </source>
</evidence>
<evidence type="ECO:0000313" key="3">
    <source>
        <dbReference type="EMBL" id="CNU98348.1"/>
    </source>
</evidence>
<evidence type="ECO:0000313" key="7">
    <source>
        <dbReference type="Proteomes" id="UP000046680"/>
    </source>
</evidence>
<dbReference type="AlphaFoldDB" id="A0A655E2S8"/>
<feature type="compositionally biased region" description="Low complexity" evidence="1">
    <location>
        <begin position="27"/>
        <end position="42"/>
    </location>
</feature>
<evidence type="ECO:0000313" key="5">
    <source>
        <dbReference type="Proteomes" id="UP000039021"/>
    </source>
</evidence>
<dbReference type="Proteomes" id="UP000039217">
    <property type="component" value="Unassembled WGS sequence"/>
</dbReference>
<sequence>MRSTYSASVVGSSSLYVETNEEIPSRVSRLSMSDSSPSLRTLPNCVQNVR</sequence>
<name>A0A655E2S8_MYCTX</name>
<accession>A0A655E2S8</accession>
<dbReference type="EMBL" id="CGCX01001027">
    <property type="protein sequence ID" value="CFR87317.1"/>
    <property type="molecule type" value="Genomic_DNA"/>
</dbReference>
<dbReference type="EMBL" id="CSBK01000113">
    <property type="protein sequence ID" value="COW96073.1"/>
    <property type="molecule type" value="Genomic_DNA"/>
</dbReference>